<keyword evidence="3 10" id="KW-0444">Lipid biosynthesis</keyword>
<name>A0A1T2LCX6_9GAMM</name>
<dbReference type="AlphaFoldDB" id="A0A1T2LCX6"/>
<keyword evidence="5 10" id="KW-0808">Transferase</keyword>
<dbReference type="HAMAP" id="MF_00387">
    <property type="entry name" value="LpxA"/>
    <property type="match status" value="1"/>
</dbReference>
<keyword evidence="7 10" id="KW-0443">Lipid metabolism</keyword>
<comment type="catalytic activity">
    <reaction evidence="10">
        <text>a (3R)-hydroxyacyl-[ACP] + UDP-N-acetyl-alpha-D-glucosamine = a UDP-3-O-[(3R)-3-hydroxyacyl]-N-acetyl-alpha-D-glucosamine + holo-[ACP]</text>
        <dbReference type="Rhea" id="RHEA:67812"/>
        <dbReference type="Rhea" id="RHEA-COMP:9685"/>
        <dbReference type="Rhea" id="RHEA-COMP:9945"/>
        <dbReference type="ChEBI" id="CHEBI:57705"/>
        <dbReference type="ChEBI" id="CHEBI:64479"/>
        <dbReference type="ChEBI" id="CHEBI:78827"/>
        <dbReference type="ChEBI" id="CHEBI:173225"/>
        <dbReference type="EC" id="2.3.1.129"/>
    </reaction>
</comment>
<evidence type="ECO:0000256" key="7">
    <source>
        <dbReference type="ARBA" id="ARBA00023098"/>
    </source>
</evidence>
<dbReference type="PIRSF" id="PIRSF000456">
    <property type="entry name" value="UDP-GlcNAc_acltr"/>
    <property type="match status" value="1"/>
</dbReference>
<dbReference type="NCBIfam" id="NF003657">
    <property type="entry name" value="PRK05289.1"/>
    <property type="match status" value="1"/>
</dbReference>
<evidence type="ECO:0000256" key="4">
    <source>
        <dbReference type="ARBA" id="ARBA00022556"/>
    </source>
</evidence>
<comment type="subunit">
    <text evidence="10">Homotrimer.</text>
</comment>
<dbReference type="InterPro" id="IPR037157">
    <property type="entry name" value="Acetyltransf_C_sf"/>
</dbReference>
<comment type="pathway">
    <text evidence="10">Glycolipid biosynthesis; lipid IV(A) biosynthesis; lipid IV(A) from (3R)-3-hydroxytetradecanoyl-[acyl-carrier-protein] and UDP-N-acetyl-alpha-D-glucosamine: step 1/6.</text>
</comment>
<dbReference type="GO" id="GO:0005737">
    <property type="term" value="C:cytoplasm"/>
    <property type="evidence" value="ECO:0007669"/>
    <property type="project" value="UniProtKB-SubCell"/>
</dbReference>
<comment type="function">
    <text evidence="9 10">Involved in the biosynthesis of lipid A, a phosphorylated glycolipid that anchors the lipopolysaccharide to the outer membrane of the cell.</text>
</comment>
<keyword evidence="4 10" id="KW-0441">Lipid A biosynthesis</keyword>
<dbReference type="Proteomes" id="UP000190198">
    <property type="component" value="Unassembled WGS sequence"/>
</dbReference>
<protein>
    <recommendedName>
        <fullName evidence="10">Acyl-[acyl-carrier-protein]--UDP-N-acetylglucosamine O-acyltransferase</fullName>
        <shortName evidence="10">UDP-N-acetylglucosamine acyltransferase</shortName>
        <ecNumber evidence="10">2.3.1.129</ecNumber>
    </recommendedName>
</protein>
<dbReference type="RefSeq" id="WP_078475951.1">
    <property type="nucleotide sequence ID" value="NZ_MPRK01000005.1"/>
</dbReference>
<comment type="caution">
    <text evidence="12">The sequence shown here is derived from an EMBL/GenBank/DDBJ whole genome shotgun (WGS) entry which is preliminary data.</text>
</comment>
<organism evidence="12 13">
    <name type="scientific">Solemya elarraichensis gill symbiont</name>
    <dbReference type="NCBI Taxonomy" id="1918949"/>
    <lineage>
        <taxon>Bacteria</taxon>
        <taxon>Pseudomonadati</taxon>
        <taxon>Pseudomonadota</taxon>
        <taxon>Gammaproteobacteria</taxon>
        <taxon>sulfur-oxidizing symbionts</taxon>
    </lineage>
</organism>
<accession>A0A1T2LCX6</accession>
<dbReference type="PANTHER" id="PTHR43480:SF1">
    <property type="entry name" value="ACYL-[ACYL-CARRIER-PROTEIN]--UDP-N-ACETYLGLUCOSAMINE O-ACYLTRANSFERASE, MITOCHONDRIAL-RELATED"/>
    <property type="match status" value="1"/>
</dbReference>
<dbReference type="Pfam" id="PF00132">
    <property type="entry name" value="Hexapep"/>
    <property type="match status" value="1"/>
</dbReference>
<evidence type="ECO:0000256" key="8">
    <source>
        <dbReference type="ARBA" id="ARBA00023315"/>
    </source>
</evidence>
<dbReference type="SUPFAM" id="SSF51161">
    <property type="entry name" value="Trimeric LpxA-like enzymes"/>
    <property type="match status" value="1"/>
</dbReference>
<evidence type="ECO:0000256" key="3">
    <source>
        <dbReference type="ARBA" id="ARBA00022516"/>
    </source>
</evidence>
<sequence>MIHPTAIVAPEASLADDVEVGAYSIIGADVEIGSGSVIGPHVVIQGPTRIGADNRIYQFASVGEACQDLKYKGEPTRLEIGDRNTIREYATLHRGTTQDRGLTRIGSDNLLMVSTHVAHDCLVGDHVILSNGASLAGHVTVEDHVILSGFTLVHQFCRIGQHAFAGMGSGVNRDVPPYTLVSGNPAQPHGINSEGLKRRGFEPETIRAIKNAYKTLYLSGRKLDDAITAIASTAYGVAALESLVSFLENSQRSIVR</sequence>
<dbReference type="GO" id="GO:0009245">
    <property type="term" value="P:lipid A biosynthetic process"/>
    <property type="evidence" value="ECO:0007669"/>
    <property type="project" value="UniProtKB-UniRule"/>
</dbReference>
<evidence type="ECO:0000256" key="5">
    <source>
        <dbReference type="ARBA" id="ARBA00022679"/>
    </source>
</evidence>
<proteinExistence type="inferred from homology"/>
<evidence type="ECO:0000313" key="12">
    <source>
        <dbReference type="EMBL" id="OOZ42967.1"/>
    </source>
</evidence>
<keyword evidence="2 10" id="KW-0963">Cytoplasm</keyword>
<dbReference type="Pfam" id="PF13720">
    <property type="entry name" value="Acetyltransf_11"/>
    <property type="match status" value="1"/>
</dbReference>
<dbReference type="GO" id="GO:0008780">
    <property type="term" value="F:acyl-[acyl-carrier-protein]-UDP-N-acetylglucosamine O-acyltransferase activity"/>
    <property type="evidence" value="ECO:0007669"/>
    <property type="project" value="UniProtKB-UniRule"/>
</dbReference>
<dbReference type="Gene3D" id="2.160.10.10">
    <property type="entry name" value="Hexapeptide repeat proteins"/>
    <property type="match status" value="1"/>
</dbReference>
<dbReference type="EC" id="2.3.1.129" evidence="10"/>
<reference evidence="12 13" key="1">
    <citation type="submission" date="2016-11" db="EMBL/GenBank/DDBJ databases">
        <title>Mixed transmission modes and dynamic genome evolution in an obligate animal-bacterial symbiosis.</title>
        <authorList>
            <person name="Russell S.L."/>
            <person name="Corbett-Detig R.B."/>
            <person name="Cavanaugh C.M."/>
        </authorList>
    </citation>
    <scope>NUCLEOTIDE SEQUENCE [LARGE SCALE GENOMIC DNA]</scope>
    <source>
        <strain evidence="12">Sp-SM6</strain>
    </source>
</reference>
<comment type="subcellular location">
    <subcellularLocation>
        <location evidence="1 10">Cytoplasm</location>
    </subcellularLocation>
</comment>
<evidence type="ECO:0000256" key="9">
    <source>
        <dbReference type="ARBA" id="ARBA00056633"/>
    </source>
</evidence>
<dbReference type="Gene3D" id="1.20.1180.10">
    <property type="entry name" value="Udp N-acetylglucosamine O-acyltransferase, C-terminal domain"/>
    <property type="match status" value="1"/>
</dbReference>
<evidence type="ECO:0000256" key="10">
    <source>
        <dbReference type="HAMAP-Rule" id="MF_00387"/>
    </source>
</evidence>
<dbReference type="InterPro" id="IPR029098">
    <property type="entry name" value="Acetyltransf_C"/>
</dbReference>
<dbReference type="NCBIfam" id="TIGR01852">
    <property type="entry name" value="lipid_A_lpxA"/>
    <property type="match status" value="1"/>
</dbReference>
<dbReference type="CDD" id="cd03351">
    <property type="entry name" value="LbH_UDP-GlcNAc_AT"/>
    <property type="match status" value="1"/>
</dbReference>
<dbReference type="FunFam" id="2.160.10.10:FF:000003">
    <property type="entry name" value="Acyl-[acyl-carrier-protein]--UDP-N-acetylglucosamine O-acyltransferase"/>
    <property type="match status" value="1"/>
</dbReference>
<evidence type="ECO:0000256" key="2">
    <source>
        <dbReference type="ARBA" id="ARBA00022490"/>
    </source>
</evidence>
<keyword evidence="6 10" id="KW-0677">Repeat</keyword>
<dbReference type="PANTHER" id="PTHR43480">
    <property type="entry name" value="ACYL-[ACYL-CARRIER-PROTEIN]--UDP-N-ACETYLGLUCOSAMINE O-ACYLTRANSFERASE"/>
    <property type="match status" value="1"/>
</dbReference>
<evidence type="ECO:0000256" key="6">
    <source>
        <dbReference type="ARBA" id="ARBA00022737"/>
    </source>
</evidence>
<dbReference type="OrthoDB" id="9807278at2"/>
<evidence type="ECO:0000256" key="1">
    <source>
        <dbReference type="ARBA" id="ARBA00004496"/>
    </source>
</evidence>
<dbReference type="InterPro" id="IPR010137">
    <property type="entry name" value="Lipid_A_LpxA"/>
</dbReference>
<feature type="domain" description="UDP N-acetylglucosamine O-acyltransferase C-terminal" evidence="11">
    <location>
        <begin position="174"/>
        <end position="255"/>
    </location>
</feature>
<comment type="similarity">
    <text evidence="10">Belongs to the transferase hexapeptide repeat family. LpxA subfamily.</text>
</comment>
<dbReference type="InterPro" id="IPR001451">
    <property type="entry name" value="Hexapep"/>
</dbReference>
<keyword evidence="8 10" id="KW-0012">Acyltransferase</keyword>
<dbReference type="EMBL" id="MPRK01000005">
    <property type="protein sequence ID" value="OOZ42967.1"/>
    <property type="molecule type" value="Genomic_DNA"/>
</dbReference>
<dbReference type="InterPro" id="IPR011004">
    <property type="entry name" value="Trimer_LpxA-like_sf"/>
</dbReference>
<dbReference type="UniPathway" id="UPA00359">
    <property type="reaction ID" value="UER00477"/>
</dbReference>
<evidence type="ECO:0000313" key="13">
    <source>
        <dbReference type="Proteomes" id="UP000190198"/>
    </source>
</evidence>
<evidence type="ECO:0000259" key="11">
    <source>
        <dbReference type="Pfam" id="PF13720"/>
    </source>
</evidence>
<dbReference type="GO" id="GO:0016020">
    <property type="term" value="C:membrane"/>
    <property type="evidence" value="ECO:0007669"/>
    <property type="project" value="GOC"/>
</dbReference>
<keyword evidence="13" id="KW-1185">Reference proteome</keyword>
<gene>
    <name evidence="10" type="primary">lpxA</name>
    <name evidence="12" type="ORF">BOW52_00670</name>
</gene>